<dbReference type="GO" id="GO:0031625">
    <property type="term" value="F:ubiquitin protein ligase binding"/>
    <property type="evidence" value="ECO:0007669"/>
    <property type="project" value="InterPro"/>
</dbReference>
<feature type="region of interest" description="Disordered" evidence="2">
    <location>
        <begin position="1"/>
        <end position="21"/>
    </location>
</feature>
<dbReference type="InterPro" id="IPR016159">
    <property type="entry name" value="Cullin_repeat-like_dom_sf"/>
</dbReference>
<proteinExistence type="inferred from homology"/>
<dbReference type="EMBL" id="SDMP01000012">
    <property type="protein sequence ID" value="RYR25494.1"/>
    <property type="molecule type" value="Genomic_DNA"/>
</dbReference>
<dbReference type="SUPFAM" id="SSF49764">
    <property type="entry name" value="HSP20-like chaperones"/>
    <property type="match status" value="1"/>
</dbReference>
<accession>A0A445AGI6</accession>
<name>A0A445AGI6_ARAHY</name>
<feature type="domain" description="Cullin N-terminal" evidence="4">
    <location>
        <begin position="193"/>
        <end position="255"/>
    </location>
</feature>
<dbReference type="InterPro" id="IPR002068">
    <property type="entry name" value="A-crystallin/Hsp20_dom"/>
</dbReference>
<evidence type="ECO:0000256" key="1">
    <source>
        <dbReference type="ARBA" id="ARBA00006019"/>
    </source>
</evidence>
<dbReference type="Proteomes" id="UP000289738">
    <property type="component" value="Chromosome B02"/>
</dbReference>
<protein>
    <recommendedName>
        <fullName evidence="7">SHSP domain-containing protein</fullName>
    </recommendedName>
</protein>
<dbReference type="AlphaFoldDB" id="A0A445AGI6"/>
<dbReference type="InterPro" id="IPR008978">
    <property type="entry name" value="HSP20-like_chaperone"/>
</dbReference>
<organism evidence="5 6">
    <name type="scientific">Arachis hypogaea</name>
    <name type="common">Peanut</name>
    <dbReference type="NCBI Taxonomy" id="3818"/>
    <lineage>
        <taxon>Eukaryota</taxon>
        <taxon>Viridiplantae</taxon>
        <taxon>Streptophyta</taxon>
        <taxon>Embryophyta</taxon>
        <taxon>Tracheophyta</taxon>
        <taxon>Spermatophyta</taxon>
        <taxon>Magnoliopsida</taxon>
        <taxon>eudicotyledons</taxon>
        <taxon>Gunneridae</taxon>
        <taxon>Pentapetalae</taxon>
        <taxon>rosids</taxon>
        <taxon>fabids</taxon>
        <taxon>Fabales</taxon>
        <taxon>Fabaceae</taxon>
        <taxon>Papilionoideae</taxon>
        <taxon>50 kb inversion clade</taxon>
        <taxon>dalbergioids sensu lato</taxon>
        <taxon>Dalbergieae</taxon>
        <taxon>Pterocarpus clade</taxon>
        <taxon>Arachis</taxon>
    </lineage>
</organism>
<comment type="similarity">
    <text evidence="1">Belongs to the cullin family.</text>
</comment>
<dbReference type="SUPFAM" id="SSF74788">
    <property type="entry name" value="Cullin repeat-like"/>
    <property type="match status" value="1"/>
</dbReference>
<evidence type="ECO:0000259" key="4">
    <source>
        <dbReference type="Pfam" id="PF00888"/>
    </source>
</evidence>
<keyword evidence="6" id="KW-1185">Reference proteome</keyword>
<evidence type="ECO:0008006" key="7">
    <source>
        <dbReference type="Google" id="ProtNLM"/>
    </source>
</evidence>
<evidence type="ECO:0000256" key="2">
    <source>
        <dbReference type="SAM" id="MobiDB-lite"/>
    </source>
</evidence>
<feature type="domain" description="SHSP" evidence="3">
    <location>
        <begin position="116"/>
        <end position="157"/>
    </location>
</feature>
<evidence type="ECO:0000313" key="6">
    <source>
        <dbReference type="Proteomes" id="UP000289738"/>
    </source>
</evidence>
<dbReference type="Pfam" id="PF00011">
    <property type="entry name" value="HSP20"/>
    <property type="match status" value="1"/>
</dbReference>
<gene>
    <name evidence="5" type="ORF">Ahy_B02g059283</name>
</gene>
<evidence type="ECO:0000259" key="3">
    <source>
        <dbReference type="Pfam" id="PF00011"/>
    </source>
</evidence>
<evidence type="ECO:0000313" key="5">
    <source>
        <dbReference type="EMBL" id="RYR25494.1"/>
    </source>
</evidence>
<dbReference type="Gene3D" id="1.20.1310.10">
    <property type="entry name" value="Cullin Repeats"/>
    <property type="match status" value="1"/>
</dbReference>
<reference evidence="5 6" key="1">
    <citation type="submission" date="2019-01" db="EMBL/GenBank/DDBJ databases">
        <title>Sequencing of cultivated peanut Arachis hypogaea provides insights into genome evolution and oil improvement.</title>
        <authorList>
            <person name="Chen X."/>
        </authorList>
    </citation>
    <scope>NUCLEOTIDE SEQUENCE [LARGE SCALE GENOMIC DNA]</scope>
    <source>
        <strain evidence="6">cv. Fuhuasheng</strain>
        <tissue evidence="5">Leaves</tissue>
    </source>
</reference>
<comment type="caution">
    <text evidence="5">The sequence shown here is derived from an EMBL/GenBank/DDBJ whole genome shotgun (WGS) entry which is preliminary data.</text>
</comment>
<sequence length="256" mass="28502">MPGATAQFPVPSLLTNSSPQPASSLIVSSLPLGGTDRGGIRNHRLWKVKVYSSPVIFSLPHAVVSLYRSRALSVAIDPHCVSPLISRSLCVAVELSISLCYRRANDPSPVLIELLRFRFHENANMDQVNTFIENSILTVTVPKAEVKKPNVKPIQITGKPTLPTNFDEVTWAKLKSAICSIFLKQPDSCDLEKLYQSLVGQSPDLVVFLSLVERCWQDLCDQMLIIQSIALYLDRTYVKQTANVRSLRDMGLQLFH</sequence>
<dbReference type="STRING" id="3818.A0A445AGI6"/>
<dbReference type="PANTHER" id="PTHR11932">
    <property type="entry name" value="CULLIN"/>
    <property type="match status" value="1"/>
</dbReference>
<dbReference type="Pfam" id="PF00888">
    <property type="entry name" value="Cullin"/>
    <property type="match status" value="1"/>
</dbReference>
<dbReference type="GO" id="GO:0006511">
    <property type="term" value="P:ubiquitin-dependent protein catabolic process"/>
    <property type="evidence" value="ECO:0007669"/>
    <property type="project" value="InterPro"/>
</dbReference>
<dbReference type="Gene3D" id="2.60.40.790">
    <property type="match status" value="1"/>
</dbReference>
<dbReference type="InterPro" id="IPR001373">
    <property type="entry name" value="Cullin_N"/>
</dbReference>
<dbReference type="InterPro" id="IPR045093">
    <property type="entry name" value="Cullin"/>
</dbReference>